<dbReference type="PROSITE" id="PS51103">
    <property type="entry name" value="PTS_EIIC_TYPE_1"/>
    <property type="match status" value="1"/>
</dbReference>
<evidence type="ECO:0000256" key="8">
    <source>
        <dbReference type="ARBA" id="ARBA00022777"/>
    </source>
</evidence>
<keyword evidence="3" id="KW-1003">Cell membrane</keyword>
<feature type="domain" description="PTS EIIC type-1" evidence="14">
    <location>
        <begin position="121"/>
        <end position="457"/>
    </location>
</feature>
<evidence type="ECO:0000313" key="16">
    <source>
        <dbReference type="Proteomes" id="UP000591071"/>
    </source>
</evidence>
<keyword evidence="8" id="KW-0418">Kinase</keyword>
<feature type="active site" description="Phosphocysteine intermediate; for EIIB activity" evidence="11">
    <location>
        <position position="26"/>
    </location>
</feature>
<comment type="subcellular location">
    <subcellularLocation>
        <location evidence="1">Cell membrane</location>
        <topology evidence="1">Multi-pass membrane protein</topology>
    </subcellularLocation>
</comment>
<reference evidence="15 16" key="1">
    <citation type="submission" date="2020-04" db="EMBL/GenBank/DDBJ databases">
        <authorList>
            <person name="Hitch T.C.A."/>
            <person name="Wylensek D."/>
            <person name="Clavel T."/>
        </authorList>
    </citation>
    <scope>NUCLEOTIDE SEQUENCE [LARGE SCALE GENOMIC DNA]</scope>
    <source>
        <strain evidence="15 16">Oil-RF-744-FAT-WT-6-1</strain>
    </source>
</reference>
<evidence type="ECO:0000313" key="15">
    <source>
        <dbReference type="EMBL" id="NME27105.1"/>
    </source>
</evidence>
<dbReference type="PROSITE" id="PS01035">
    <property type="entry name" value="PTS_EIIB_TYPE_1_CYS"/>
    <property type="match status" value="1"/>
</dbReference>
<dbReference type="EMBL" id="JABAFG010000001">
    <property type="protein sequence ID" value="NME27105.1"/>
    <property type="molecule type" value="Genomic_DNA"/>
</dbReference>
<feature type="transmembrane region" description="Helical" evidence="12">
    <location>
        <begin position="126"/>
        <end position="148"/>
    </location>
</feature>
<dbReference type="GO" id="GO:0009401">
    <property type="term" value="P:phosphoenolpyruvate-dependent sugar phosphotransferase system"/>
    <property type="evidence" value="ECO:0007669"/>
    <property type="project" value="UniProtKB-KW"/>
</dbReference>
<keyword evidence="9 12" id="KW-1133">Transmembrane helix</keyword>
<evidence type="ECO:0000259" key="13">
    <source>
        <dbReference type="PROSITE" id="PS51098"/>
    </source>
</evidence>
<dbReference type="PROSITE" id="PS51098">
    <property type="entry name" value="PTS_EIIB_TYPE_1"/>
    <property type="match status" value="1"/>
</dbReference>
<dbReference type="SUPFAM" id="SSF55604">
    <property type="entry name" value="Glucose permease domain IIB"/>
    <property type="match status" value="1"/>
</dbReference>
<keyword evidence="2" id="KW-0813">Transport</keyword>
<keyword evidence="4" id="KW-0762">Sugar transport</keyword>
<feature type="transmembrane region" description="Helical" evidence="12">
    <location>
        <begin position="388"/>
        <end position="414"/>
    </location>
</feature>
<dbReference type="Gene3D" id="3.30.1360.60">
    <property type="entry name" value="Glucose permease domain IIB"/>
    <property type="match status" value="1"/>
</dbReference>
<evidence type="ECO:0000256" key="12">
    <source>
        <dbReference type="SAM" id="Phobius"/>
    </source>
</evidence>
<feature type="transmembrane region" description="Helical" evidence="12">
    <location>
        <begin position="160"/>
        <end position="180"/>
    </location>
</feature>
<organism evidence="15 16">
    <name type="scientific">Megasphaera hexanoica</name>
    <dbReference type="NCBI Taxonomy" id="1675036"/>
    <lineage>
        <taxon>Bacteria</taxon>
        <taxon>Bacillati</taxon>
        <taxon>Bacillota</taxon>
        <taxon>Negativicutes</taxon>
        <taxon>Veillonellales</taxon>
        <taxon>Veillonellaceae</taxon>
        <taxon>Megasphaera</taxon>
    </lineage>
</organism>
<feature type="transmembrane region" description="Helical" evidence="12">
    <location>
        <begin position="287"/>
        <end position="310"/>
    </location>
</feature>
<keyword evidence="7 12" id="KW-0812">Transmembrane</keyword>
<evidence type="ECO:0000256" key="11">
    <source>
        <dbReference type="PROSITE-ProRule" id="PRU00421"/>
    </source>
</evidence>
<feature type="transmembrane region" description="Helical" evidence="12">
    <location>
        <begin position="426"/>
        <end position="449"/>
    </location>
</feature>
<gene>
    <name evidence="15" type="ORF">HF872_00485</name>
</gene>
<evidence type="ECO:0000256" key="9">
    <source>
        <dbReference type="ARBA" id="ARBA00022989"/>
    </source>
</evidence>
<evidence type="ECO:0000259" key="14">
    <source>
        <dbReference type="PROSITE" id="PS51103"/>
    </source>
</evidence>
<dbReference type="GO" id="GO:0090588">
    <property type="term" value="F:protein-phosphocysteine-N-acetylmuramate phosphotransferase system transporter activity"/>
    <property type="evidence" value="ECO:0007669"/>
    <property type="project" value="TreeGrafter"/>
</dbReference>
<dbReference type="InterPro" id="IPR018113">
    <property type="entry name" value="PTrfase_EIIB_Cys"/>
</dbReference>
<dbReference type="InterPro" id="IPR003352">
    <property type="entry name" value="PTS_EIIC"/>
</dbReference>
<dbReference type="GO" id="GO:0005886">
    <property type="term" value="C:plasma membrane"/>
    <property type="evidence" value="ECO:0007669"/>
    <property type="project" value="UniProtKB-SubCell"/>
</dbReference>
<keyword evidence="6" id="KW-0598">Phosphotransferase system</keyword>
<evidence type="ECO:0000256" key="5">
    <source>
        <dbReference type="ARBA" id="ARBA00022679"/>
    </source>
</evidence>
<evidence type="ECO:0000256" key="4">
    <source>
        <dbReference type="ARBA" id="ARBA00022597"/>
    </source>
</evidence>
<dbReference type="InterPro" id="IPR050558">
    <property type="entry name" value="PTS_Sugar-Specific_Components"/>
</dbReference>
<feature type="transmembrane region" description="Helical" evidence="12">
    <location>
        <begin position="247"/>
        <end position="267"/>
    </location>
</feature>
<dbReference type="Pfam" id="PF02378">
    <property type="entry name" value="PTS_EIIC"/>
    <property type="match status" value="1"/>
</dbReference>
<evidence type="ECO:0000256" key="7">
    <source>
        <dbReference type="ARBA" id="ARBA00022692"/>
    </source>
</evidence>
<feature type="transmembrane region" description="Helical" evidence="12">
    <location>
        <begin position="216"/>
        <end position="235"/>
    </location>
</feature>
<evidence type="ECO:0000256" key="2">
    <source>
        <dbReference type="ARBA" id="ARBA00022448"/>
    </source>
</evidence>
<dbReference type="GO" id="GO:0008982">
    <property type="term" value="F:protein-N(PI)-phosphohistidine-sugar phosphotransferase activity"/>
    <property type="evidence" value="ECO:0007669"/>
    <property type="project" value="InterPro"/>
</dbReference>
<keyword evidence="5" id="KW-0808">Transferase</keyword>
<feature type="domain" description="PTS EIIB type-1" evidence="13">
    <location>
        <begin position="4"/>
        <end position="86"/>
    </location>
</feature>
<dbReference type="InterPro" id="IPR013013">
    <property type="entry name" value="PTS_EIIC_1"/>
</dbReference>
<protein>
    <submittedName>
        <fullName evidence="15">PTS transporter subunit EIIC</fullName>
    </submittedName>
</protein>
<dbReference type="RefSeq" id="WP_150824350.1">
    <property type="nucleotide sequence ID" value="NZ_JABAFG010000001.1"/>
</dbReference>
<evidence type="ECO:0000256" key="6">
    <source>
        <dbReference type="ARBA" id="ARBA00022683"/>
    </source>
</evidence>
<evidence type="ECO:0000256" key="10">
    <source>
        <dbReference type="ARBA" id="ARBA00023136"/>
    </source>
</evidence>
<feature type="transmembrane region" description="Helical" evidence="12">
    <location>
        <begin position="361"/>
        <end position="381"/>
    </location>
</feature>
<keyword evidence="10 12" id="KW-0472">Membrane</keyword>
<dbReference type="InterPro" id="IPR001996">
    <property type="entry name" value="PTS_IIB_1"/>
</dbReference>
<name>A0A848BP78_9FIRM</name>
<dbReference type="InterPro" id="IPR036878">
    <property type="entry name" value="Glu_permease_IIB"/>
</dbReference>
<comment type="caution">
    <text evidence="15">The sequence shown here is derived from an EMBL/GenBank/DDBJ whole genome shotgun (WGS) entry which is preliminary data.</text>
</comment>
<dbReference type="AlphaFoldDB" id="A0A848BP78"/>
<evidence type="ECO:0000256" key="3">
    <source>
        <dbReference type="ARBA" id="ARBA00022475"/>
    </source>
</evidence>
<dbReference type="PANTHER" id="PTHR30175:SF3">
    <property type="entry name" value="PTS SYSTEM N-ACETYLMURAMIC ACID-SPECIFIC EIIBC COMPONENT"/>
    <property type="match status" value="1"/>
</dbReference>
<dbReference type="Proteomes" id="UP000591071">
    <property type="component" value="Unassembled WGS sequence"/>
</dbReference>
<proteinExistence type="predicted"/>
<evidence type="ECO:0000256" key="1">
    <source>
        <dbReference type="ARBA" id="ARBA00004651"/>
    </source>
</evidence>
<dbReference type="GO" id="GO:0016301">
    <property type="term" value="F:kinase activity"/>
    <property type="evidence" value="ECO:0007669"/>
    <property type="project" value="UniProtKB-KW"/>
</dbReference>
<dbReference type="Pfam" id="PF00367">
    <property type="entry name" value="PTS_EIIB"/>
    <property type="match status" value="1"/>
</dbReference>
<accession>A0A848BP78</accession>
<dbReference type="PANTHER" id="PTHR30175">
    <property type="entry name" value="PHOSPHOTRANSFERASE SYSTEM TRANSPORT PROTEIN"/>
    <property type="match status" value="1"/>
</dbReference>
<sequence>MDYKELAREIYALTGPASNIVQAYHCMTRLRLVVKEEHFTKEDIGRLRGVMGINKSGDEWQIILGPGKAQEVTREFLELLKEDNQSASVGELARNAAVGDGQALHEAIRRKNATPAREALKKIAQIFVPIIPAFIACGLITGLLNIALKLNPELSTLPVIQILAIAGNAAFYGLNIFVGVNAAKVFGGSPMLGGVMAAIITHPGLAHIVFSGQPLVPGRGGIIAVILVVLFASLLEKKLHRVIPDMFDLFLTPLLVVLIATFVALFICQPIGGWLSEAIGYAATESIGRGGAVTGFILGGTFLPMVMLGIHQGLTPIHAELLARYGVTILLPILAMAGGGQVGAAAAVYVKTKNRQLRKTIASALPVGLMGIGEPLIYGVTLPLGKPFIGACIGGACGGAVQAAFMVGAAAMGISGLPLAASTDNIPVYLSGLFVSYLAGFIATWIIGFDDPAEEVC</sequence>
<feature type="transmembrane region" description="Helical" evidence="12">
    <location>
        <begin position="322"/>
        <end position="349"/>
    </location>
</feature>